<feature type="domain" description="NodB homology" evidence="2">
    <location>
        <begin position="103"/>
        <end position="300"/>
    </location>
</feature>
<dbReference type="OrthoDB" id="258610at2"/>
<dbReference type="EMBL" id="UWJD01000001">
    <property type="protein sequence ID" value="VCT82869.1"/>
    <property type="molecule type" value="Genomic_DNA"/>
</dbReference>
<dbReference type="Pfam" id="PF01522">
    <property type="entry name" value="Polysacc_deac_1"/>
    <property type="match status" value="1"/>
</dbReference>
<dbReference type="EC" id="3.5.1.104" evidence="6"/>
<dbReference type="RefSeq" id="WP_058293646.1">
    <property type="nucleotide sequence ID" value="NZ_CAKJVE010000004.1"/>
</dbReference>
<reference evidence="4" key="4">
    <citation type="submission" date="2022-10" db="EMBL/GenBank/DDBJ databases">
        <authorList>
            <person name="Aires J."/>
            <person name="Mesa V."/>
        </authorList>
    </citation>
    <scope>NUCLEOTIDE SEQUENCE</scope>
    <source>
        <strain evidence="4">Clostridium neonatale JD116</strain>
    </source>
</reference>
<dbReference type="GO" id="GO:0005975">
    <property type="term" value="P:carbohydrate metabolic process"/>
    <property type="evidence" value="ECO:0007669"/>
    <property type="project" value="InterPro"/>
</dbReference>
<evidence type="ECO:0000259" key="2">
    <source>
        <dbReference type="PROSITE" id="PS51677"/>
    </source>
</evidence>
<evidence type="ECO:0000313" key="3">
    <source>
        <dbReference type="EMBL" id="CAG9711492.1"/>
    </source>
</evidence>
<dbReference type="EMBL" id="PDCJ01000004">
    <property type="protein sequence ID" value="PEG29459.1"/>
    <property type="molecule type" value="Genomic_DNA"/>
</dbReference>
<name>A0A2A7MCZ0_9CLOT</name>
<dbReference type="PANTHER" id="PTHR10587">
    <property type="entry name" value="GLYCOSYL TRANSFERASE-RELATED"/>
    <property type="match status" value="1"/>
</dbReference>
<evidence type="ECO:0000313" key="5">
    <source>
        <dbReference type="EMBL" id="PEG29459.1"/>
    </source>
</evidence>
<dbReference type="EMBL" id="CAMTCP010000282">
    <property type="protein sequence ID" value="CAI3687998.1"/>
    <property type="molecule type" value="Genomic_DNA"/>
</dbReference>
<dbReference type="AlphaFoldDB" id="A0A2A7MCZ0"/>
<dbReference type="Proteomes" id="UP000431451">
    <property type="component" value="Unassembled WGS sequence"/>
</dbReference>
<evidence type="ECO:0000313" key="7">
    <source>
        <dbReference type="Proteomes" id="UP000220840"/>
    </source>
</evidence>
<keyword evidence="1" id="KW-0472">Membrane</keyword>
<dbReference type="PROSITE" id="PS51677">
    <property type="entry name" value="NODB"/>
    <property type="match status" value="1"/>
</dbReference>
<dbReference type="GO" id="GO:0016810">
    <property type="term" value="F:hydrolase activity, acting on carbon-nitrogen (but not peptide) bonds"/>
    <property type="evidence" value="ECO:0007669"/>
    <property type="project" value="InterPro"/>
</dbReference>
<keyword evidence="1" id="KW-1133">Transmembrane helix</keyword>
<dbReference type="CDD" id="cd10944">
    <property type="entry name" value="CE4_SmPgdA_like"/>
    <property type="match status" value="1"/>
</dbReference>
<organism evidence="5 7">
    <name type="scientific">Clostridium neonatale</name>
    <dbReference type="NCBI Taxonomy" id="137838"/>
    <lineage>
        <taxon>Bacteria</taxon>
        <taxon>Bacillati</taxon>
        <taxon>Bacillota</taxon>
        <taxon>Clostridia</taxon>
        <taxon>Eubacteriales</taxon>
        <taxon>Clostridiaceae</taxon>
        <taxon>Clostridium</taxon>
    </lineage>
</organism>
<feature type="transmembrane region" description="Helical" evidence="1">
    <location>
        <begin position="12"/>
        <end position="32"/>
    </location>
</feature>
<gene>
    <name evidence="6" type="primary">pgdA_2</name>
    <name evidence="4" type="ORF">CNEO2_800002</name>
    <name evidence="3" type="ORF">CNEO_45350</name>
    <name evidence="6" type="ORF">CNEONATNEC25_00456</name>
    <name evidence="5" type="ORF">CQ394_19070</name>
</gene>
<evidence type="ECO:0000313" key="8">
    <source>
        <dbReference type="Proteomes" id="UP000431451"/>
    </source>
</evidence>
<dbReference type="Proteomes" id="UP000789738">
    <property type="component" value="Unassembled WGS sequence"/>
</dbReference>
<dbReference type="Gene3D" id="3.20.20.370">
    <property type="entry name" value="Glycoside hydrolase/deacetylase"/>
    <property type="match status" value="1"/>
</dbReference>
<reference evidence="6 8" key="2">
    <citation type="submission" date="2018-06" db="EMBL/GenBank/DDBJ databases">
        <authorList>
            <consortium name="IHU Genomes"/>
        </authorList>
    </citation>
    <scope>NUCLEOTIDE SEQUENCE [LARGE SCALE GENOMIC DNA]</scope>
    <source>
        <strain evidence="6 8">NEC25</strain>
    </source>
</reference>
<proteinExistence type="predicted"/>
<dbReference type="EMBL" id="CAKJVE010000004">
    <property type="protein sequence ID" value="CAG9711492.1"/>
    <property type="molecule type" value="Genomic_DNA"/>
</dbReference>
<reference evidence="5 7" key="1">
    <citation type="submission" date="2017-10" db="EMBL/GenBank/DDBJ databases">
        <title>Effective Description of Clostridium neonatale sp. nov. linked to necrotizing enterocolitis in neonates and a clarification of species assignable to the genus Clostridium (Prazmowski 1880) emend. Lawson and Rainey 2016.</title>
        <authorList>
            <person name="Bernard K."/>
            <person name="Burdz T."/>
            <person name="Wiebe D."/>
            <person name="Balcewich B."/>
            <person name="Alfa M."/>
            <person name="Bernier A.-M."/>
        </authorList>
    </citation>
    <scope>NUCLEOTIDE SEQUENCE [LARGE SCALE GENOMIC DNA]</scope>
    <source>
        <strain evidence="5 7">LCDC99A005</strain>
    </source>
</reference>
<dbReference type="InterPro" id="IPR050248">
    <property type="entry name" value="Polysacc_deacetylase_ArnD"/>
</dbReference>
<evidence type="ECO:0000256" key="1">
    <source>
        <dbReference type="SAM" id="Phobius"/>
    </source>
</evidence>
<dbReference type="InterPro" id="IPR002509">
    <property type="entry name" value="NODB_dom"/>
</dbReference>
<dbReference type="STRING" id="137838.GCA_001458595_00701"/>
<keyword evidence="6" id="KW-0378">Hydrolase</keyword>
<protein>
    <submittedName>
        <fullName evidence="6">Peptidoglycan-N-acetylglucosamine deacetylase</fullName>
        <ecNumber evidence="6">3.5.1.104</ecNumber>
    </submittedName>
    <submittedName>
        <fullName evidence="5">Polysaccharide deacetylase</fullName>
    </submittedName>
</protein>
<dbReference type="Proteomes" id="UP000220840">
    <property type="component" value="Unassembled WGS sequence"/>
</dbReference>
<sequence length="303" mass="34836">MKRKISLNQMKITIIICINLISFLCYNNYFIIKVYAGNEVTTEMTENNSLSENNSKVKQDKSENIKNYFSYEGDPFADDISLLSQYLYEQSIGEMPKGADGRKVAYLTFDDGPSETITCRILDILKEENIKATFFVIGRSVEGSEKNQQIIKRMAREGHSIGNHTYSHNYDYLYPNSSVNVYNFISDIEKTNSILKGVLGDKFSTRVIRCPGGHMSWKNMKCLDKVLKSNQYYQVDWNSLSKDAEGKKKNADELLDNVIKTLGDKEKAIILMHDTYSKEETVKALPMVIKYLKDNGYEFRTIR</sequence>
<accession>A0A2A7MCZ0</accession>
<dbReference type="InterPro" id="IPR011330">
    <property type="entry name" value="Glyco_hydro/deAcase_b/a-brl"/>
</dbReference>
<dbReference type="SUPFAM" id="SSF88713">
    <property type="entry name" value="Glycoside hydrolase/deacetylase"/>
    <property type="match status" value="1"/>
</dbReference>
<dbReference type="Proteomes" id="UP001189143">
    <property type="component" value="Unassembled WGS sequence"/>
</dbReference>
<evidence type="ECO:0000313" key="6">
    <source>
        <dbReference type="EMBL" id="VCT82869.1"/>
    </source>
</evidence>
<keyword evidence="1" id="KW-0812">Transmembrane</keyword>
<keyword evidence="7" id="KW-1185">Reference proteome</keyword>
<reference evidence="3" key="3">
    <citation type="submission" date="2021-10" db="EMBL/GenBank/DDBJ databases">
        <authorList>
            <person name="Mesa V."/>
        </authorList>
    </citation>
    <scope>NUCLEOTIDE SEQUENCE</scope>
    <source>
        <strain evidence="3">CC3_PB</strain>
    </source>
</reference>
<dbReference type="PANTHER" id="PTHR10587:SF125">
    <property type="entry name" value="POLYSACCHARIDE DEACETYLASE YHEN-RELATED"/>
    <property type="match status" value="1"/>
</dbReference>
<evidence type="ECO:0000313" key="4">
    <source>
        <dbReference type="EMBL" id="CAI3687998.1"/>
    </source>
</evidence>